<evidence type="ECO:0008006" key="4">
    <source>
        <dbReference type="Google" id="ProtNLM"/>
    </source>
</evidence>
<dbReference type="Proteomes" id="UP000676885">
    <property type="component" value="Chromosome"/>
</dbReference>
<feature type="transmembrane region" description="Helical" evidence="1">
    <location>
        <begin position="24"/>
        <end position="43"/>
    </location>
</feature>
<dbReference type="KEGG" id="ajg:KKR91_12445"/>
<evidence type="ECO:0000313" key="3">
    <source>
        <dbReference type="Proteomes" id="UP000676885"/>
    </source>
</evidence>
<keyword evidence="3" id="KW-1185">Reference proteome</keyword>
<keyword evidence="1" id="KW-0472">Membrane</keyword>
<gene>
    <name evidence="2" type="ORF">KKR91_12445</name>
</gene>
<proteinExistence type="predicted"/>
<sequence>MSLTTAQQPDAPRLKKPSWKDPRLILGIMLVLASTAGVVALVGSADQRIDVFAVDDAVPLGSPVTAEDFIVVPVRLGDVTGSYLSAAEGIPANAVATSALREGELLAHSDLGRADALDRKPVGLRVDDPLPSGTRAGSRVDVWAAMPDKSNGFEEPRKILAAAEISELSIDESVLGANRSTQILVLVEDDDLPGLLSAQSNGARIAVVLNPAAGS</sequence>
<evidence type="ECO:0000313" key="2">
    <source>
        <dbReference type="EMBL" id="QWC09295.1"/>
    </source>
</evidence>
<protein>
    <recommendedName>
        <fullName evidence="4">SAF domain-containing protein</fullName>
    </recommendedName>
</protein>
<organism evidence="2 3">
    <name type="scientific">Arthrobacter jiangjiafuii</name>
    <dbReference type="NCBI Taxonomy" id="2817475"/>
    <lineage>
        <taxon>Bacteria</taxon>
        <taxon>Bacillati</taxon>
        <taxon>Actinomycetota</taxon>
        <taxon>Actinomycetes</taxon>
        <taxon>Micrococcales</taxon>
        <taxon>Micrococcaceae</taxon>
        <taxon>Arthrobacter</taxon>
    </lineage>
</organism>
<reference evidence="2 3" key="1">
    <citation type="submission" date="2021-05" db="EMBL/GenBank/DDBJ databases">
        <title>Novel species in genus Arthrobacter.</title>
        <authorList>
            <person name="Zhang G."/>
        </authorList>
    </citation>
    <scope>NUCLEOTIDE SEQUENCE [LARGE SCALE GENOMIC DNA]</scope>
    <source>
        <strain evidence="3">zg-ZUI227</strain>
    </source>
</reference>
<accession>A0A975M3J8</accession>
<name>A0A975M3J8_9MICC</name>
<dbReference type="RefSeq" id="WP_210231238.1">
    <property type="nucleotide sequence ID" value="NZ_CP076022.1"/>
</dbReference>
<dbReference type="EMBL" id="CP076022">
    <property type="protein sequence ID" value="QWC09295.1"/>
    <property type="molecule type" value="Genomic_DNA"/>
</dbReference>
<dbReference type="CDD" id="cd11614">
    <property type="entry name" value="SAF_CpaB_FlgA_like"/>
    <property type="match status" value="1"/>
</dbReference>
<keyword evidence="1" id="KW-1133">Transmembrane helix</keyword>
<dbReference type="AlphaFoldDB" id="A0A975M3J8"/>
<keyword evidence="1" id="KW-0812">Transmembrane</keyword>
<evidence type="ECO:0000256" key="1">
    <source>
        <dbReference type="SAM" id="Phobius"/>
    </source>
</evidence>